<dbReference type="RefSeq" id="WP_116189344.1">
    <property type="nucleotide sequence ID" value="NZ_QTTN01000012.1"/>
</dbReference>
<protein>
    <recommendedName>
        <fullName evidence="3">Cytoskeletal protein CcmA (Bactofilin family)</fullName>
    </recommendedName>
</protein>
<name>A0A3D9RZ68_9BACL</name>
<dbReference type="AlphaFoldDB" id="A0A3D9RZ68"/>
<reference evidence="1 2" key="1">
    <citation type="submission" date="2018-08" db="EMBL/GenBank/DDBJ databases">
        <title>Genomic Encyclopedia of Type Strains, Phase III (KMG-III): the genomes of soil and plant-associated and newly described type strains.</title>
        <authorList>
            <person name="Whitman W."/>
        </authorList>
    </citation>
    <scope>NUCLEOTIDE SEQUENCE [LARGE SCALE GENOMIC DNA]</scope>
    <source>
        <strain evidence="1 2">CGMCC 1.10966</strain>
    </source>
</reference>
<comment type="caution">
    <text evidence="1">The sequence shown here is derived from an EMBL/GenBank/DDBJ whole genome shotgun (WGS) entry which is preliminary data.</text>
</comment>
<dbReference type="Proteomes" id="UP000256304">
    <property type="component" value="Unassembled WGS sequence"/>
</dbReference>
<keyword evidence="2" id="KW-1185">Reference proteome</keyword>
<accession>A0A3D9RZ68</accession>
<evidence type="ECO:0000313" key="2">
    <source>
        <dbReference type="Proteomes" id="UP000256304"/>
    </source>
</evidence>
<proteinExistence type="predicted"/>
<dbReference type="EMBL" id="QTTN01000012">
    <property type="protein sequence ID" value="REE85364.1"/>
    <property type="molecule type" value="Genomic_DNA"/>
</dbReference>
<organism evidence="1 2">
    <name type="scientific">Paenibacillus taihuensis</name>
    <dbReference type="NCBI Taxonomy" id="1156355"/>
    <lineage>
        <taxon>Bacteria</taxon>
        <taxon>Bacillati</taxon>
        <taxon>Bacillota</taxon>
        <taxon>Bacilli</taxon>
        <taxon>Bacillales</taxon>
        <taxon>Paenibacillaceae</taxon>
        <taxon>Paenibacillus</taxon>
    </lineage>
</organism>
<sequence length="230" mass="25176">MNTMNRPDFAISGMGRTGGGDFHRAQLDGVSTVEGDLDCYSFKMNGLATVKGSVRAEERFEGNGKLKVEGPVAAAVMKLEGQITINGSVQSDVFEGSGYMKVHGDCRTNRCDVRGALAVDGVLSADQMHVWLEGPFRAEAIRCRELRVKTTHGGTLKRLLNSILPATWQTQLRADFIEGDEIELRETTASLVRGRRVSIGAGCVIDRVEYESELIVHPDAVVHSREQLVR</sequence>
<dbReference type="OrthoDB" id="1730007at2"/>
<evidence type="ECO:0008006" key="3">
    <source>
        <dbReference type="Google" id="ProtNLM"/>
    </source>
</evidence>
<evidence type="ECO:0000313" key="1">
    <source>
        <dbReference type="EMBL" id="REE85364.1"/>
    </source>
</evidence>
<gene>
    <name evidence="1" type="ORF">A8990_11293</name>
</gene>